<dbReference type="AlphaFoldDB" id="A0A0R1NYA0"/>
<reference evidence="1 2" key="1">
    <citation type="journal article" date="2015" name="Genome Announc.">
        <title>Expanding the biotechnology potential of lactobacilli through comparative genomics of 213 strains and associated genera.</title>
        <authorList>
            <person name="Sun Z."/>
            <person name="Harris H.M."/>
            <person name="McCann A."/>
            <person name="Guo C."/>
            <person name="Argimon S."/>
            <person name="Zhang W."/>
            <person name="Yang X."/>
            <person name="Jeffery I.B."/>
            <person name="Cooney J.C."/>
            <person name="Kagawa T.F."/>
            <person name="Liu W."/>
            <person name="Song Y."/>
            <person name="Salvetti E."/>
            <person name="Wrobel A."/>
            <person name="Rasinkangas P."/>
            <person name="Parkhill J."/>
            <person name="Rea M.C."/>
            <person name="O'Sullivan O."/>
            <person name="Ritari J."/>
            <person name="Douillard F.P."/>
            <person name="Paul Ross R."/>
            <person name="Yang R."/>
            <person name="Briner A.E."/>
            <person name="Felis G.E."/>
            <person name="de Vos W.M."/>
            <person name="Barrangou R."/>
            <person name="Klaenhammer T.R."/>
            <person name="Caufield P.W."/>
            <person name="Cui Y."/>
            <person name="Zhang H."/>
            <person name="O'Toole P.W."/>
        </authorList>
    </citation>
    <scope>NUCLEOTIDE SEQUENCE [LARGE SCALE GENOMIC DNA]</scope>
    <source>
        <strain evidence="1 2">DSM 10532</strain>
    </source>
</reference>
<organism evidence="1 2">
    <name type="scientific">Lactobacillus gallinarum DSM 10532 = JCM 2011</name>
    <dbReference type="NCBI Taxonomy" id="1423748"/>
    <lineage>
        <taxon>Bacteria</taxon>
        <taxon>Bacillati</taxon>
        <taxon>Bacillota</taxon>
        <taxon>Bacilli</taxon>
        <taxon>Lactobacillales</taxon>
        <taxon>Lactobacillaceae</taxon>
        <taxon>Lactobacillus</taxon>
    </lineage>
</organism>
<dbReference type="EMBL" id="AZEL01000007">
    <property type="protein sequence ID" value="KRL24700.1"/>
    <property type="molecule type" value="Genomic_DNA"/>
</dbReference>
<evidence type="ECO:0000313" key="2">
    <source>
        <dbReference type="Proteomes" id="UP000051311"/>
    </source>
</evidence>
<accession>A0A0R1NYA0</accession>
<dbReference type="STRING" id="1423748.FC37_GL000134"/>
<gene>
    <name evidence="1" type="ORF">FC37_GL000134</name>
</gene>
<evidence type="ECO:0000313" key="1">
    <source>
        <dbReference type="EMBL" id="KRL24700.1"/>
    </source>
</evidence>
<sequence length="72" mass="8273">MQLAAQIALKYLEICCKRQTKNSEIKNAIAFLQKLPKTTNFAIHRIAAEYYNRLVNHDQEGADKIANLLVRN</sequence>
<name>A0A0R1NYA0_9LACO</name>
<protein>
    <submittedName>
        <fullName evidence="1">Uncharacterized protein</fullName>
    </submittedName>
</protein>
<dbReference type="PATRIC" id="fig|1423748.3.peg.147"/>
<proteinExistence type="predicted"/>
<comment type="caution">
    <text evidence="1">The sequence shown here is derived from an EMBL/GenBank/DDBJ whole genome shotgun (WGS) entry which is preliminary data.</text>
</comment>
<dbReference type="Proteomes" id="UP000051311">
    <property type="component" value="Unassembled WGS sequence"/>
</dbReference>